<feature type="compositionally biased region" description="Acidic residues" evidence="1">
    <location>
        <begin position="136"/>
        <end position="161"/>
    </location>
</feature>
<reference evidence="2 3" key="1">
    <citation type="submission" date="2015-05" db="EMBL/GenBank/DDBJ databases">
        <authorList>
            <person name="Wang D.B."/>
            <person name="Wang M."/>
        </authorList>
    </citation>
    <scope>NUCLEOTIDE SEQUENCE [LARGE SCALE GENOMIC DNA]</scope>
    <source>
        <strain evidence="2">VL1</strain>
    </source>
</reference>
<feature type="compositionally biased region" description="Gly residues" evidence="1">
    <location>
        <begin position="79"/>
        <end position="94"/>
    </location>
</feature>
<evidence type="ECO:0000256" key="1">
    <source>
        <dbReference type="SAM" id="MobiDB-lite"/>
    </source>
</evidence>
<sequence>MSSKKIAEFPDVEAKLQKPTKQSAFEKQRAEAEAKRAREAAETAAVLREFEASFDDDDDNGRDGHGGGGGRYGASSQQGGPGRGPTGGSGGFGGPPAASRRHFGASALKSGPGSLGPVPPKSGPGSLGFAPKDVEGEPMEDDVEGEPMEDDVEGEPMEDDIDGERRDTAALEASFQAGGNAQVIPTGSWPGRKRMRAVDMFAESGDSD</sequence>
<evidence type="ECO:0000313" key="3">
    <source>
        <dbReference type="Proteomes" id="UP000044602"/>
    </source>
</evidence>
<gene>
    <name evidence="2" type="ORF">BN1708_010270</name>
</gene>
<dbReference type="Proteomes" id="UP000044602">
    <property type="component" value="Unassembled WGS sequence"/>
</dbReference>
<feature type="compositionally biased region" description="Basic and acidic residues" evidence="1">
    <location>
        <begin position="24"/>
        <end position="41"/>
    </location>
</feature>
<accession>A0A0G4KPR3</accession>
<organism evidence="2 3">
    <name type="scientific">Verticillium longisporum</name>
    <name type="common">Verticillium dahliae var. longisporum</name>
    <dbReference type="NCBI Taxonomy" id="100787"/>
    <lineage>
        <taxon>Eukaryota</taxon>
        <taxon>Fungi</taxon>
        <taxon>Dikarya</taxon>
        <taxon>Ascomycota</taxon>
        <taxon>Pezizomycotina</taxon>
        <taxon>Sordariomycetes</taxon>
        <taxon>Hypocreomycetidae</taxon>
        <taxon>Glomerellales</taxon>
        <taxon>Plectosphaerellaceae</taxon>
        <taxon>Verticillium</taxon>
    </lineage>
</organism>
<evidence type="ECO:0000313" key="2">
    <source>
        <dbReference type="EMBL" id="CRK11754.1"/>
    </source>
</evidence>
<proteinExistence type="predicted"/>
<protein>
    <submittedName>
        <fullName evidence="2">Uncharacterized protein</fullName>
    </submittedName>
</protein>
<dbReference type="EMBL" id="CVQH01003224">
    <property type="protein sequence ID" value="CRK11754.1"/>
    <property type="molecule type" value="Genomic_DNA"/>
</dbReference>
<dbReference type="STRING" id="100787.A0A0G4KPR3"/>
<feature type="compositionally biased region" description="Basic and acidic residues" evidence="1">
    <location>
        <begin position="1"/>
        <end position="16"/>
    </location>
</feature>
<feature type="region of interest" description="Disordered" evidence="1">
    <location>
        <begin position="1"/>
        <end position="161"/>
    </location>
</feature>
<name>A0A0G4KPR3_VERLO</name>
<keyword evidence="3" id="KW-1185">Reference proteome</keyword>
<dbReference type="AlphaFoldDB" id="A0A0G4KPR3"/>